<name>A0ABX1T0S4_PELUQ</name>
<proteinExistence type="predicted"/>
<evidence type="ECO:0000259" key="1">
    <source>
        <dbReference type="Pfam" id="PF01370"/>
    </source>
</evidence>
<dbReference type="PANTHER" id="PTHR43245">
    <property type="entry name" value="BIFUNCTIONAL POLYMYXIN RESISTANCE PROTEIN ARNA"/>
    <property type="match status" value="1"/>
</dbReference>
<accession>A0ABX1T0S4</accession>
<dbReference type="SUPFAM" id="SSF51735">
    <property type="entry name" value="NAD(P)-binding Rossmann-fold domains"/>
    <property type="match status" value="1"/>
</dbReference>
<evidence type="ECO:0000313" key="3">
    <source>
        <dbReference type="Proteomes" id="UP001166004"/>
    </source>
</evidence>
<evidence type="ECO:0000313" key="2">
    <source>
        <dbReference type="EMBL" id="NMN67186.1"/>
    </source>
</evidence>
<dbReference type="InterPro" id="IPR050177">
    <property type="entry name" value="Lipid_A_modif_metabolic_enz"/>
</dbReference>
<comment type="caution">
    <text evidence="2">The sequence shown here is derived from an EMBL/GenBank/DDBJ whole genome shotgun (WGS) entry which is preliminary data.</text>
</comment>
<sequence length="325" mass="38019">MKNILVLGSEGFLGSVLVPYLLKTGNNIIGVDKCFFGKNNTKSNKFKLHQIDYKNMSKEFFFGFDVIIDLINISNDPASELNRKFTNITNYSNKINLYNKIKSSKKLQRYIYMSSCSVYGNNQNLITEKSKPKPISLYSKLCLKYEKFLKLKKKIPFTILRLGTLYGWSERMRYDIAINKIIRDMLFLKKIEILGGTQVRFFCHNEFACTAINKIIAENKKKTLNKVFNIGNFNTNIILLTKKILKITKYKDVNVYHEKNTIDKRSYKVSINSSKQFLKRNSNFDKLTNKSILDTFNKIKKDKKPFAKKKITLTVYKEFLKKNRI</sequence>
<organism evidence="2 3">
    <name type="scientific">Pelagibacter ubique</name>
    <dbReference type="NCBI Taxonomy" id="198252"/>
    <lineage>
        <taxon>Bacteria</taxon>
        <taxon>Pseudomonadati</taxon>
        <taxon>Pseudomonadota</taxon>
        <taxon>Alphaproteobacteria</taxon>
        <taxon>Candidatus Pelagibacterales</taxon>
        <taxon>Candidatus Pelagibacteraceae</taxon>
        <taxon>Candidatus Pelagibacter</taxon>
    </lineage>
</organism>
<keyword evidence="3" id="KW-1185">Reference proteome</keyword>
<dbReference type="InterPro" id="IPR001509">
    <property type="entry name" value="Epimerase_deHydtase"/>
</dbReference>
<dbReference type="InterPro" id="IPR036291">
    <property type="entry name" value="NAD(P)-bd_dom_sf"/>
</dbReference>
<reference evidence="2 3" key="1">
    <citation type="submission" date="2019-07" db="EMBL/GenBank/DDBJ databases">
        <title>SAR11 Genome Evolution.</title>
        <authorList>
            <person name="Giovannoni S."/>
        </authorList>
    </citation>
    <scope>NUCLEOTIDE SEQUENCE [LARGE SCALE GENOMIC DNA]</scope>
    <source>
        <strain evidence="2 3">HTCC9565</strain>
    </source>
</reference>
<dbReference type="CDD" id="cd08946">
    <property type="entry name" value="SDR_e"/>
    <property type="match status" value="1"/>
</dbReference>
<dbReference type="PANTHER" id="PTHR43245:SF23">
    <property type="entry name" value="NAD(P)-BINDING DOMAIN-CONTAINING PROTEIN"/>
    <property type="match status" value="1"/>
</dbReference>
<gene>
    <name evidence="2" type="ORF">VP91_00003260</name>
</gene>
<dbReference type="Gene3D" id="3.40.50.720">
    <property type="entry name" value="NAD(P)-binding Rossmann-like Domain"/>
    <property type="match status" value="1"/>
</dbReference>
<dbReference type="EMBL" id="LANA01000001">
    <property type="protein sequence ID" value="NMN67186.1"/>
    <property type="molecule type" value="Genomic_DNA"/>
</dbReference>
<feature type="domain" description="NAD-dependent epimerase/dehydratase" evidence="1">
    <location>
        <begin position="4"/>
        <end position="231"/>
    </location>
</feature>
<dbReference type="Proteomes" id="UP001166004">
    <property type="component" value="Unassembled WGS sequence"/>
</dbReference>
<protein>
    <submittedName>
        <fullName evidence="2">Nucleoside-diphosphate-sugar epimerase</fullName>
    </submittedName>
</protein>
<dbReference type="Pfam" id="PF01370">
    <property type="entry name" value="Epimerase"/>
    <property type="match status" value="1"/>
</dbReference>
<dbReference type="RefSeq" id="WP_169035696.1">
    <property type="nucleotide sequence ID" value="NZ_LANA01000001.1"/>
</dbReference>